<organism evidence="11 12">
    <name type="scientific">Pristionchus pacificus</name>
    <name type="common">Parasitic nematode worm</name>
    <dbReference type="NCBI Taxonomy" id="54126"/>
    <lineage>
        <taxon>Eukaryota</taxon>
        <taxon>Metazoa</taxon>
        <taxon>Ecdysozoa</taxon>
        <taxon>Nematoda</taxon>
        <taxon>Chromadorea</taxon>
        <taxon>Rhabditida</taxon>
        <taxon>Rhabditina</taxon>
        <taxon>Diplogasteromorpha</taxon>
        <taxon>Diplogasteroidea</taxon>
        <taxon>Neodiplogasteridae</taxon>
        <taxon>Pristionchus</taxon>
    </lineage>
</organism>
<dbReference type="InterPro" id="IPR005841">
    <property type="entry name" value="Alpha-D-phosphohexomutase_SF"/>
</dbReference>
<dbReference type="Pfam" id="PF02880">
    <property type="entry name" value="PGM_PMM_III"/>
    <property type="match status" value="1"/>
</dbReference>
<proteinExistence type="inferred from homology"/>
<dbReference type="PANTHER" id="PTHR45745">
    <property type="entry name" value="PHOSPHOMANNOMUTASE 45A"/>
    <property type="match status" value="1"/>
</dbReference>
<evidence type="ECO:0000256" key="4">
    <source>
        <dbReference type="ARBA" id="ARBA00022490"/>
    </source>
</evidence>
<evidence type="ECO:0000256" key="5">
    <source>
        <dbReference type="ARBA" id="ARBA00022526"/>
    </source>
</evidence>
<evidence type="ECO:0000313" key="12">
    <source>
        <dbReference type="Proteomes" id="UP000005239"/>
    </source>
</evidence>
<name>A0A2A6B454_PRIPA</name>
<evidence type="ECO:0000256" key="8">
    <source>
        <dbReference type="ARBA" id="ARBA00022842"/>
    </source>
</evidence>
<keyword evidence="6" id="KW-0597">Phosphoprotein</keyword>
<evidence type="ECO:0000256" key="10">
    <source>
        <dbReference type="ARBA" id="ARBA00023277"/>
    </source>
</evidence>
<dbReference type="SUPFAM" id="SSF55957">
    <property type="entry name" value="Phosphoglucomutase, C-terminal domain"/>
    <property type="match status" value="1"/>
</dbReference>
<evidence type="ECO:0000256" key="7">
    <source>
        <dbReference type="ARBA" id="ARBA00022723"/>
    </source>
</evidence>
<dbReference type="InterPro" id="IPR005844">
    <property type="entry name" value="A-D-PHexomutase_a/b/a-I"/>
</dbReference>
<accession>A0A8R1YIY8</accession>
<dbReference type="InterPro" id="IPR016066">
    <property type="entry name" value="A-D-PHexomutase_CS"/>
</dbReference>
<dbReference type="InterPro" id="IPR005845">
    <property type="entry name" value="A-D-PHexomutase_a/b/a-II"/>
</dbReference>
<evidence type="ECO:0000313" key="11">
    <source>
        <dbReference type="EnsemblMetazoa" id="PPA21617.1"/>
    </source>
</evidence>
<keyword evidence="10" id="KW-0119">Carbohydrate metabolism</keyword>
<dbReference type="GO" id="GO:0006006">
    <property type="term" value="P:glucose metabolic process"/>
    <property type="evidence" value="ECO:0007669"/>
    <property type="project" value="UniProtKB-KW"/>
</dbReference>
<evidence type="ECO:0000256" key="1">
    <source>
        <dbReference type="ARBA" id="ARBA00001946"/>
    </source>
</evidence>
<dbReference type="InterPro" id="IPR036322">
    <property type="entry name" value="WD40_repeat_dom_sf"/>
</dbReference>
<comment type="cofactor">
    <cofactor evidence="1">
        <name>Mg(2+)</name>
        <dbReference type="ChEBI" id="CHEBI:18420"/>
    </cofactor>
</comment>
<comment type="subcellular location">
    <subcellularLocation>
        <location evidence="2">Cytoplasm</location>
    </subcellularLocation>
</comment>
<dbReference type="EnsemblMetazoa" id="PPA21617.1">
    <property type="protein sequence ID" value="PPA21617.1"/>
    <property type="gene ID" value="WBGene00111171"/>
</dbReference>
<accession>A0A2A6B454</accession>
<dbReference type="Gene3D" id="3.30.310.50">
    <property type="entry name" value="Alpha-D-phosphohexomutase, C-terminal domain"/>
    <property type="match status" value="1"/>
</dbReference>
<dbReference type="PANTHER" id="PTHR45745:SF1">
    <property type="entry name" value="PHOSPHOGLUCOMUTASE 2B-RELATED"/>
    <property type="match status" value="1"/>
</dbReference>
<sequence>MPTTIVQMSIATDEQVLSTFDDSPMRDIVHQVVFDAYGRRMATCSSDMFICVWDREDSGMWIKTSSWKIHGGPVTRVAWAHPEFGQVLATSSNDRSVFVWEESTGITPAKWTKKASFADSRTTVTDIKFAPNFLGLQLATANSAGIIRLYEAPDIIDLSQWSLLHELNPFYYRCSSISWSSAQGLRPLMVAGCDDTEAKNGGDKGDKGGDRSRLVIYELNDNVRKWINLPSVKIQETRPVNDVAFSPAVSMLGHVVAVASGDVNLYNLTVGRSRSSSPSEPTSYIVQKIAVLSDGYKTWRLSWNVTGNAITLCTAQGAIRVWKSMYLDEWKLVSTSVPSERKETKKKQWNEMKTTKVANWLKWDKNEATRAEIQSLVDSKDDAALAARMNGRLLFGTAGVRARMEAGFARLNDLTIIQLSHGFARHVKNVYPGESRGVAIGFDGRHNSKRFARLAANVFMRNGIKVYLFSEVAPTPVVSWATIHLKCDAGLMVTASHNPKEDNGYKAYWSNGAQIIGPHDDEIVKIAEGEPQPRDEYWDIDEIEKNPLFNSADPCIDPYFTAEKEYNYKRSINEKTPLKFTYSAFHGIGYHYSKRMMREYGFPEDKFFSVTEQQEPNPDFPTIPFPNPEEGLKVLTLSIANAEKNGCTVILANDPDADRLQMAERRKDGSWKIFSGNEMGTLITWWVWKNWREANPTADTSNIYILNSAVSSQIVKTMAEVEGFKNDITLTGFKWMGNVSYDMAKENKKVILAWEESIGFMPGHTLDKDGVIAAAIFAEMAAFLETEGKTLEQQLFALYHRYGYHLVRSSYWMVPSPSVTQELFATLRKDLKFPEHIGKEVVKYVRDLTVGYDNSQPGNKPLLPLSTSSEMVTFTLENGSIATLRASGTEPKIKYYIELKTAPGKNQEDLSSVLEELSVLERDVVSTLLRPNQFGLIPRK</sequence>
<dbReference type="Proteomes" id="UP000005239">
    <property type="component" value="Unassembled WGS sequence"/>
</dbReference>
<dbReference type="Gene3D" id="2.130.10.10">
    <property type="entry name" value="YVTN repeat-like/Quinoprotein amine dehydrogenase"/>
    <property type="match status" value="1"/>
</dbReference>
<dbReference type="Pfam" id="PF02878">
    <property type="entry name" value="PGM_PMM_I"/>
    <property type="match status" value="1"/>
</dbReference>
<dbReference type="GO" id="GO:0006166">
    <property type="term" value="P:purine ribonucleoside salvage"/>
    <property type="evidence" value="ECO:0000318"/>
    <property type="project" value="GO_Central"/>
</dbReference>
<protein>
    <submittedName>
        <fullName evidence="11">WD40 domain-containing protein</fullName>
    </submittedName>
</protein>
<dbReference type="SUPFAM" id="SSF53738">
    <property type="entry name" value="Phosphoglucomutase, first 3 domains"/>
    <property type="match status" value="3"/>
</dbReference>
<dbReference type="CDD" id="cd05799">
    <property type="entry name" value="PGM2"/>
    <property type="match status" value="1"/>
</dbReference>
<dbReference type="Pfam" id="PF00400">
    <property type="entry name" value="WD40"/>
    <property type="match status" value="2"/>
</dbReference>
<keyword evidence="9" id="KW-0413">Isomerase</keyword>
<dbReference type="SUPFAM" id="SSF50978">
    <property type="entry name" value="WD40 repeat-like"/>
    <property type="match status" value="1"/>
</dbReference>
<evidence type="ECO:0000256" key="6">
    <source>
        <dbReference type="ARBA" id="ARBA00022553"/>
    </source>
</evidence>
<dbReference type="PRINTS" id="PR00509">
    <property type="entry name" value="PGMPMM"/>
</dbReference>
<keyword evidence="8" id="KW-0460">Magnesium</keyword>
<evidence type="ECO:0000256" key="9">
    <source>
        <dbReference type="ARBA" id="ARBA00023235"/>
    </source>
</evidence>
<keyword evidence="12" id="KW-1185">Reference proteome</keyword>
<dbReference type="PROSITE" id="PS00710">
    <property type="entry name" value="PGM_PMM"/>
    <property type="match status" value="1"/>
</dbReference>
<dbReference type="GO" id="GO:0000287">
    <property type="term" value="F:magnesium ion binding"/>
    <property type="evidence" value="ECO:0007669"/>
    <property type="project" value="InterPro"/>
</dbReference>
<dbReference type="InterPro" id="IPR015943">
    <property type="entry name" value="WD40/YVTN_repeat-like_dom_sf"/>
</dbReference>
<evidence type="ECO:0000256" key="2">
    <source>
        <dbReference type="ARBA" id="ARBA00004496"/>
    </source>
</evidence>
<reference evidence="11" key="2">
    <citation type="submission" date="2022-06" db="UniProtKB">
        <authorList>
            <consortium name="EnsemblMetazoa"/>
        </authorList>
    </citation>
    <scope>IDENTIFICATION</scope>
    <source>
        <strain evidence="11">PS312</strain>
    </source>
</reference>
<dbReference type="GO" id="GO:0005737">
    <property type="term" value="C:cytoplasm"/>
    <property type="evidence" value="ECO:0007669"/>
    <property type="project" value="UniProtKB-SubCell"/>
</dbReference>
<gene>
    <name evidence="11" type="primary">WBGene00111171</name>
</gene>
<dbReference type="PROSITE" id="PS50082">
    <property type="entry name" value="WD_REPEATS_2"/>
    <property type="match status" value="1"/>
</dbReference>
<keyword evidence="7" id="KW-0479">Metal-binding</keyword>
<reference evidence="12" key="1">
    <citation type="journal article" date="2008" name="Nat. Genet.">
        <title>The Pristionchus pacificus genome provides a unique perspective on nematode lifestyle and parasitism.</title>
        <authorList>
            <person name="Dieterich C."/>
            <person name="Clifton S.W."/>
            <person name="Schuster L.N."/>
            <person name="Chinwalla A."/>
            <person name="Delehaunty K."/>
            <person name="Dinkelacker I."/>
            <person name="Fulton L."/>
            <person name="Fulton R."/>
            <person name="Godfrey J."/>
            <person name="Minx P."/>
            <person name="Mitreva M."/>
            <person name="Roeseler W."/>
            <person name="Tian H."/>
            <person name="Witte H."/>
            <person name="Yang S.P."/>
            <person name="Wilson R.K."/>
            <person name="Sommer R.J."/>
        </authorList>
    </citation>
    <scope>NUCLEOTIDE SEQUENCE [LARGE SCALE GENOMIC DNA]</scope>
    <source>
        <strain evidence="12">PS312</strain>
    </source>
</reference>
<dbReference type="InterPro" id="IPR016055">
    <property type="entry name" value="A-D-PHexomutase_a/b/a-I/II/III"/>
</dbReference>
<dbReference type="FunFam" id="3.40.120.10:FF:000035">
    <property type="entry name" value="Pgm3p"/>
    <property type="match status" value="1"/>
</dbReference>
<dbReference type="InterPro" id="IPR001680">
    <property type="entry name" value="WD40_rpt"/>
</dbReference>
<dbReference type="Pfam" id="PF02879">
    <property type="entry name" value="PGM_PMM_II"/>
    <property type="match status" value="1"/>
</dbReference>
<dbReference type="GO" id="GO:0008973">
    <property type="term" value="F:phosphopentomutase activity"/>
    <property type="evidence" value="ECO:0000318"/>
    <property type="project" value="GO_Central"/>
</dbReference>
<keyword evidence="5" id="KW-0313">Glucose metabolism</keyword>
<comment type="similarity">
    <text evidence="3">Belongs to the phosphohexose mutase family.</text>
</comment>
<dbReference type="Gene3D" id="3.40.120.10">
    <property type="entry name" value="Alpha-D-Glucose-1,6-Bisphosphate, subunit A, domain 3"/>
    <property type="match status" value="3"/>
</dbReference>
<dbReference type="InterPro" id="IPR005846">
    <property type="entry name" value="A-D-PHexomutase_a/b/a-III"/>
</dbReference>
<keyword evidence="4" id="KW-0963">Cytoplasm</keyword>
<evidence type="ECO:0000256" key="3">
    <source>
        <dbReference type="ARBA" id="ARBA00010231"/>
    </source>
</evidence>
<dbReference type="AlphaFoldDB" id="A0A2A6B454"/>
<dbReference type="InterPro" id="IPR036900">
    <property type="entry name" value="A-D-PHexomutase_C_sf"/>
</dbReference>
<dbReference type="SMART" id="SM00320">
    <property type="entry name" value="WD40"/>
    <property type="match status" value="5"/>
</dbReference>